<feature type="transmembrane region" description="Helical" evidence="1">
    <location>
        <begin position="419"/>
        <end position="443"/>
    </location>
</feature>
<dbReference type="Proteomes" id="UP000001017">
    <property type="component" value="Chromosome"/>
</dbReference>
<name>Q978K8_THEVO</name>
<dbReference type="HOGENOM" id="CLU_595322_0_0_2"/>
<sequence>MQTVRTPVLNLGLTFWQIPIILVFLIPVGFTVVSGGSSPITYAIEALWFMGLPVIIIALAGAYKSRDVRLSMFSGKINDTVIFQVPSIARRDLLNALERVISSVIMNAPKNLENWLLNIVIEESSEGKYYLKNKYGKNPRINIIEVPASYKTKNDSLAKSRANQYAIEYLRERGLVNNRTWIYHLDDDTSIGPDTVAAIAEHIFLHGSEYYLAQGILSFPHYLTKSIITRFADSMRPTDDLTRFYFFTNVVKMPLIGLHGENMLVRSDIEESVGWDNGNRAIADDSYFALRFAYMYPGRSSFMPAVTYGSSPSTIRDMLRQRKRWFLNVSNLSFFGNVPLRYRAFMIYSIIFWVGMVIQNVVPILLLLHILGVMKMPIINDEVLGLWAFTLSFWIWFYLSGLKINKEICGDYKHRFMDQLVLVFLYIFVISPLEIVGGLLGFISFLRNEKRFDVVSKPI</sequence>
<keyword evidence="1" id="KW-1133">Transmembrane helix</keyword>
<keyword evidence="1" id="KW-0812">Transmembrane</keyword>
<evidence type="ECO:0000256" key="1">
    <source>
        <dbReference type="SAM" id="Phobius"/>
    </source>
</evidence>
<feature type="transmembrane region" description="Helical" evidence="1">
    <location>
        <begin position="40"/>
        <end position="63"/>
    </location>
</feature>
<dbReference type="STRING" id="273116.gene:9382216"/>
<dbReference type="InterPro" id="IPR001173">
    <property type="entry name" value="Glyco_trans_2-like"/>
</dbReference>
<feature type="domain" description="Glycosyltransferase 2-like" evidence="2">
    <location>
        <begin position="181"/>
        <end position="396"/>
    </location>
</feature>
<feature type="transmembrane region" description="Helical" evidence="1">
    <location>
        <begin position="383"/>
        <end position="399"/>
    </location>
</feature>
<dbReference type="GO" id="GO:0019187">
    <property type="term" value="F:beta-1,4-mannosyltransferase activity"/>
    <property type="evidence" value="ECO:0007669"/>
    <property type="project" value="InterPro"/>
</dbReference>
<keyword evidence="4" id="KW-1185">Reference proteome</keyword>
<dbReference type="EMBL" id="BA000011">
    <property type="protein sequence ID" value="BAB60549.1"/>
    <property type="molecule type" value="Genomic_DNA"/>
</dbReference>
<dbReference type="RefSeq" id="WP_010917639.1">
    <property type="nucleotide sequence ID" value="NC_002689.2"/>
</dbReference>
<dbReference type="GO" id="GO:0005737">
    <property type="term" value="C:cytoplasm"/>
    <property type="evidence" value="ECO:0007669"/>
    <property type="project" value="TreeGrafter"/>
</dbReference>
<reference evidence="3 4" key="2">
    <citation type="journal article" date="2000" name="Proc. Natl. Acad. Sci. U.S.A.">
        <title>Archaeal adaptation to higher temperatures revealed by genomic sequence of Thermoplasma volcanium.</title>
        <authorList>
            <person name="Kawashima T."/>
            <person name="Amano N."/>
            <person name="Koike H."/>
            <person name="Makino S."/>
            <person name="Higuchi S."/>
            <person name="Kawashima-Ohya Y."/>
            <person name="Watanabe K."/>
            <person name="Yamazaki M."/>
            <person name="Kanehori K."/>
            <person name="Kawamoto T."/>
            <person name="Nunoshiba T."/>
            <person name="Yamamoto Y."/>
            <person name="Aramaki H."/>
            <person name="Makino K."/>
            <person name="Suzuki M."/>
        </authorList>
    </citation>
    <scope>NUCLEOTIDE SEQUENCE [LARGE SCALE GENOMIC DNA]</scope>
    <source>
        <strain evidence="4">ATCC 51530 / DSM 4299 / JCM 9571 / NBRC 15438 / GSS1</strain>
    </source>
</reference>
<protein>
    <recommendedName>
        <fullName evidence="2">Glycosyltransferase 2-like domain-containing protein</fullName>
    </recommendedName>
</protein>
<organism evidence="3 4">
    <name type="scientific">Thermoplasma volcanium (strain ATCC 51530 / DSM 4299 / JCM 9571 / NBRC 15438 / GSS1)</name>
    <dbReference type="NCBI Taxonomy" id="273116"/>
    <lineage>
        <taxon>Archaea</taxon>
        <taxon>Methanobacteriati</taxon>
        <taxon>Thermoplasmatota</taxon>
        <taxon>Thermoplasmata</taxon>
        <taxon>Thermoplasmatales</taxon>
        <taxon>Thermoplasmataceae</taxon>
        <taxon>Thermoplasma</taxon>
    </lineage>
</organism>
<dbReference type="CAZy" id="GT2">
    <property type="family name" value="Glycosyltransferase Family 2"/>
</dbReference>
<reference evidence="3 4" key="1">
    <citation type="journal article" date="1999" name="Proc. Jpn. Acad.">
        <title>Determination of the complete genomic DNA sequence of Thermoplasma volvanium GSS1.</title>
        <authorList>
            <person name="Kawashima T."/>
            <person name="Yamamoto Y."/>
            <person name="Aramaki H."/>
            <person name="Nunoshiba T."/>
            <person name="Kawamoto T."/>
            <person name="Watanabe K."/>
            <person name="Yamazaki M."/>
            <person name="Kanehori K."/>
            <person name="Amano N."/>
            <person name="Ohya Y."/>
            <person name="Makino K."/>
            <person name="Suzuki M."/>
        </authorList>
    </citation>
    <scope>NUCLEOTIDE SEQUENCE [LARGE SCALE GENOMIC DNA]</scope>
    <source>
        <strain evidence="4">ATCC 51530 / DSM 4299 / JCM 9571 / NBRC 15438 / GSS1</strain>
    </source>
</reference>
<dbReference type="KEGG" id="tvo:TVG1453486"/>
<dbReference type="OrthoDB" id="55818at2157"/>
<dbReference type="SUPFAM" id="SSF53448">
    <property type="entry name" value="Nucleotide-diphospho-sugar transferases"/>
    <property type="match status" value="1"/>
</dbReference>
<dbReference type="InterPro" id="IPR029044">
    <property type="entry name" value="Nucleotide-diphossugar_trans"/>
</dbReference>
<dbReference type="PANTHER" id="PTHR16779">
    <property type="entry name" value="BETA-1,4-MANNOSYLTRANSFERASE EGH"/>
    <property type="match status" value="1"/>
</dbReference>
<dbReference type="eggNOG" id="arCOG03664">
    <property type="taxonomic scope" value="Archaea"/>
</dbReference>
<gene>
    <name evidence="3" type="ORF">TVG1453486</name>
</gene>
<feature type="transmembrane region" description="Helical" evidence="1">
    <location>
        <begin position="350"/>
        <end position="371"/>
    </location>
</feature>
<dbReference type="AlphaFoldDB" id="Q978K8"/>
<evidence type="ECO:0000259" key="2">
    <source>
        <dbReference type="Pfam" id="PF13632"/>
    </source>
</evidence>
<dbReference type="GeneID" id="1442097"/>
<dbReference type="PaxDb" id="273116-14325646"/>
<dbReference type="InterPro" id="IPR027389">
    <property type="entry name" value="B_mannosylTrfase_Bre-3/Egh"/>
</dbReference>
<accession>Q978K8</accession>
<dbReference type="Pfam" id="PF13632">
    <property type="entry name" value="Glyco_trans_2_3"/>
    <property type="match status" value="1"/>
</dbReference>
<dbReference type="Gene3D" id="3.90.550.10">
    <property type="entry name" value="Spore Coat Polysaccharide Biosynthesis Protein SpsA, Chain A"/>
    <property type="match status" value="1"/>
</dbReference>
<feature type="transmembrane region" description="Helical" evidence="1">
    <location>
        <begin position="12"/>
        <end position="34"/>
    </location>
</feature>
<dbReference type="PANTHER" id="PTHR16779:SF1">
    <property type="entry name" value="BETA-1,4-MANNOSYLTRANSFERASE EGH"/>
    <property type="match status" value="1"/>
</dbReference>
<proteinExistence type="predicted"/>
<keyword evidence="1" id="KW-0472">Membrane</keyword>
<evidence type="ECO:0000313" key="4">
    <source>
        <dbReference type="Proteomes" id="UP000001017"/>
    </source>
</evidence>
<evidence type="ECO:0000313" key="3">
    <source>
        <dbReference type="EMBL" id="BAB60549.1"/>
    </source>
</evidence>